<keyword evidence="4" id="KW-1185">Reference proteome</keyword>
<feature type="domain" description="Transcriptional regulator SbtR-like C-terminal" evidence="2">
    <location>
        <begin position="2"/>
        <end position="59"/>
    </location>
</feature>
<name>A0ABN1PVZ6_9ACTN</name>
<feature type="region of interest" description="Disordered" evidence="1">
    <location>
        <begin position="57"/>
        <end position="79"/>
    </location>
</feature>
<comment type="caution">
    <text evidence="3">The sequence shown here is derived from an EMBL/GenBank/DDBJ whole genome shotgun (WGS) entry which is preliminary data.</text>
</comment>
<dbReference type="Pfam" id="PF21597">
    <property type="entry name" value="TetR_C_43"/>
    <property type="match status" value="1"/>
</dbReference>
<sequence>MQALDRMWSRAQAEGAVRPDVTSGDFALLLARVLRPLPNLPDGVGDPERSLAIVLDGLRDSTPTPLPGRGPTVDSLDVP</sequence>
<reference evidence="3 4" key="1">
    <citation type="journal article" date="2019" name="Int. J. Syst. Evol. Microbiol.">
        <title>The Global Catalogue of Microorganisms (GCM) 10K type strain sequencing project: providing services to taxonomists for standard genome sequencing and annotation.</title>
        <authorList>
            <consortium name="The Broad Institute Genomics Platform"/>
            <consortium name="The Broad Institute Genome Sequencing Center for Infectious Disease"/>
            <person name="Wu L."/>
            <person name="Ma J."/>
        </authorList>
    </citation>
    <scope>NUCLEOTIDE SEQUENCE [LARGE SCALE GENOMIC DNA]</scope>
    <source>
        <strain evidence="3 4">JCM 11136</strain>
    </source>
</reference>
<dbReference type="SUPFAM" id="SSF48498">
    <property type="entry name" value="Tetracyclin repressor-like, C-terminal domain"/>
    <property type="match status" value="1"/>
</dbReference>
<dbReference type="EMBL" id="BAAAHQ010000021">
    <property type="protein sequence ID" value="GAA0933645.1"/>
    <property type="molecule type" value="Genomic_DNA"/>
</dbReference>
<protein>
    <recommendedName>
        <fullName evidence="2">Transcriptional regulator SbtR-like C-terminal domain-containing protein</fullName>
    </recommendedName>
</protein>
<evidence type="ECO:0000313" key="3">
    <source>
        <dbReference type="EMBL" id="GAA0933645.1"/>
    </source>
</evidence>
<dbReference type="Gene3D" id="1.10.357.10">
    <property type="entry name" value="Tetracycline Repressor, domain 2"/>
    <property type="match status" value="1"/>
</dbReference>
<proteinExistence type="predicted"/>
<organism evidence="3 4">
    <name type="scientific">Nonomuraea longicatena</name>
    <dbReference type="NCBI Taxonomy" id="83682"/>
    <lineage>
        <taxon>Bacteria</taxon>
        <taxon>Bacillati</taxon>
        <taxon>Actinomycetota</taxon>
        <taxon>Actinomycetes</taxon>
        <taxon>Streptosporangiales</taxon>
        <taxon>Streptosporangiaceae</taxon>
        <taxon>Nonomuraea</taxon>
    </lineage>
</organism>
<dbReference type="InterPro" id="IPR036271">
    <property type="entry name" value="Tet_transcr_reg_TetR-rel_C_sf"/>
</dbReference>
<evidence type="ECO:0000259" key="2">
    <source>
        <dbReference type="Pfam" id="PF21597"/>
    </source>
</evidence>
<evidence type="ECO:0000256" key="1">
    <source>
        <dbReference type="SAM" id="MobiDB-lite"/>
    </source>
</evidence>
<dbReference type="InterPro" id="IPR049445">
    <property type="entry name" value="TetR_SbtR-like_C"/>
</dbReference>
<gene>
    <name evidence="3" type="ORF">GCM10009560_40050</name>
</gene>
<evidence type="ECO:0000313" key="4">
    <source>
        <dbReference type="Proteomes" id="UP001501578"/>
    </source>
</evidence>
<accession>A0ABN1PVZ6</accession>
<dbReference type="Proteomes" id="UP001501578">
    <property type="component" value="Unassembled WGS sequence"/>
</dbReference>